<accession>A0A2U1T0U1</accession>
<keyword evidence="1" id="KW-1133">Transmembrane helix</keyword>
<proteinExistence type="predicted"/>
<dbReference type="Proteomes" id="UP000244978">
    <property type="component" value="Unassembled WGS sequence"/>
</dbReference>
<sequence>MSPWQWAWFIPVVIIAVVFALAPLLGLVAVSGGGRFATAAAERPLAETAPFAGVFFLCAVVALVVLIVLWIVRGKPGVARGFGLYTFVFASLTLAGLLLRGPEESVNMVWSIPVAIAAGLGGVLTVLLFVDWVRRLRADAARKPGDPPVLSPQAAALKEQLQSRLAHLSGSERDAVKSDLDAAIQDLEQRGLITPAEAERAHSTELGGLAIRMGSSSATSRSR</sequence>
<comment type="caution">
    <text evidence="2">The sequence shown here is derived from an EMBL/GenBank/DDBJ whole genome shotgun (WGS) entry which is preliminary data.</text>
</comment>
<evidence type="ECO:0000313" key="2">
    <source>
        <dbReference type="EMBL" id="PWB97478.1"/>
    </source>
</evidence>
<protein>
    <submittedName>
        <fullName evidence="2">Uncharacterized protein</fullName>
    </submittedName>
</protein>
<dbReference type="RefSeq" id="WP_146181284.1">
    <property type="nucleotide sequence ID" value="NZ_QEEX01000001.1"/>
</dbReference>
<feature type="transmembrane region" description="Helical" evidence="1">
    <location>
        <begin position="108"/>
        <end position="133"/>
    </location>
</feature>
<feature type="transmembrane region" description="Helical" evidence="1">
    <location>
        <begin position="7"/>
        <end position="31"/>
    </location>
</feature>
<reference evidence="3" key="1">
    <citation type="submission" date="2018-04" db="EMBL/GenBank/DDBJ databases">
        <authorList>
            <person name="Liu S."/>
            <person name="Wang Z."/>
            <person name="Li J."/>
        </authorList>
    </citation>
    <scope>NUCLEOTIDE SEQUENCE [LARGE SCALE GENOMIC DNA]</scope>
    <source>
        <strain evidence="3">S1194</strain>
    </source>
</reference>
<dbReference type="AlphaFoldDB" id="A0A2U1T0U1"/>
<feature type="transmembrane region" description="Helical" evidence="1">
    <location>
        <begin position="51"/>
        <end position="72"/>
    </location>
</feature>
<dbReference type="EMBL" id="QEEX01000001">
    <property type="protein sequence ID" value="PWB97478.1"/>
    <property type="molecule type" value="Genomic_DNA"/>
</dbReference>
<keyword evidence="1" id="KW-0472">Membrane</keyword>
<gene>
    <name evidence="2" type="ORF">DF220_06270</name>
</gene>
<name>A0A2U1T0U1_9MICO</name>
<evidence type="ECO:0000313" key="3">
    <source>
        <dbReference type="Proteomes" id="UP000244978"/>
    </source>
</evidence>
<evidence type="ECO:0000256" key="1">
    <source>
        <dbReference type="SAM" id="Phobius"/>
    </source>
</evidence>
<keyword evidence="3" id="KW-1185">Reference proteome</keyword>
<feature type="transmembrane region" description="Helical" evidence="1">
    <location>
        <begin position="84"/>
        <end position="102"/>
    </location>
</feature>
<keyword evidence="1" id="KW-0812">Transmembrane</keyword>
<organism evidence="2 3">
    <name type="scientific">Homoserinimonas hongtaonis</name>
    <dbReference type="NCBI Taxonomy" id="2079791"/>
    <lineage>
        <taxon>Bacteria</taxon>
        <taxon>Bacillati</taxon>
        <taxon>Actinomycetota</taxon>
        <taxon>Actinomycetes</taxon>
        <taxon>Micrococcales</taxon>
        <taxon>Microbacteriaceae</taxon>
        <taxon>Homoserinimonas</taxon>
    </lineage>
</organism>